<protein>
    <submittedName>
        <fullName evidence="6">LuxR family two component transcriptional regulator</fullName>
    </submittedName>
</protein>
<dbReference type="CDD" id="cd17535">
    <property type="entry name" value="REC_NarL-like"/>
    <property type="match status" value="1"/>
</dbReference>
<evidence type="ECO:0000313" key="7">
    <source>
        <dbReference type="Proteomes" id="UP000295292"/>
    </source>
</evidence>
<dbReference type="SUPFAM" id="SSF46894">
    <property type="entry name" value="C-terminal effector domain of the bipartite response regulators"/>
    <property type="match status" value="1"/>
</dbReference>
<dbReference type="InterPro" id="IPR051015">
    <property type="entry name" value="EvgA-like"/>
</dbReference>
<evidence type="ECO:0000259" key="4">
    <source>
        <dbReference type="PROSITE" id="PS50043"/>
    </source>
</evidence>
<dbReference type="PRINTS" id="PR00038">
    <property type="entry name" value="HTHLUXR"/>
</dbReference>
<dbReference type="AlphaFoldDB" id="A0A4R6WGS3"/>
<name>A0A4R6WGS3_9SPHI</name>
<dbReference type="Pfam" id="PF00072">
    <property type="entry name" value="Response_reg"/>
    <property type="match status" value="1"/>
</dbReference>
<evidence type="ECO:0000313" key="6">
    <source>
        <dbReference type="EMBL" id="TDQ76596.1"/>
    </source>
</evidence>
<dbReference type="GO" id="GO:0000160">
    <property type="term" value="P:phosphorelay signal transduction system"/>
    <property type="evidence" value="ECO:0007669"/>
    <property type="project" value="InterPro"/>
</dbReference>
<organism evidence="6 7">
    <name type="scientific">Sphingobacterium yanglingense</name>
    <dbReference type="NCBI Taxonomy" id="1437280"/>
    <lineage>
        <taxon>Bacteria</taxon>
        <taxon>Pseudomonadati</taxon>
        <taxon>Bacteroidota</taxon>
        <taxon>Sphingobacteriia</taxon>
        <taxon>Sphingobacteriales</taxon>
        <taxon>Sphingobacteriaceae</taxon>
        <taxon>Sphingobacterium</taxon>
    </lineage>
</organism>
<feature type="domain" description="Response regulatory" evidence="5">
    <location>
        <begin position="7"/>
        <end position="124"/>
    </location>
</feature>
<reference evidence="6 7" key="1">
    <citation type="submission" date="2019-03" db="EMBL/GenBank/DDBJ databases">
        <title>Genomic Encyclopedia of Archaeal and Bacterial Type Strains, Phase II (KMG-II): from individual species to whole genera.</title>
        <authorList>
            <person name="Goeker M."/>
        </authorList>
    </citation>
    <scope>NUCLEOTIDE SEQUENCE [LARGE SCALE GENOMIC DNA]</scope>
    <source>
        <strain evidence="6 7">DSM 28353</strain>
    </source>
</reference>
<dbReference type="Pfam" id="PF00196">
    <property type="entry name" value="GerE"/>
    <property type="match status" value="1"/>
</dbReference>
<dbReference type="RefSeq" id="WP_133585403.1">
    <property type="nucleotide sequence ID" value="NZ_SNYV01000015.1"/>
</dbReference>
<keyword evidence="2" id="KW-0238">DNA-binding</keyword>
<accession>A0A4R6WGS3</accession>
<dbReference type="SUPFAM" id="SSF52172">
    <property type="entry name" value="CheY-like"/>
    <property type="match status" value="1"/>
</dbReference>
<dbReference type="PANTHER" id="PTHR45566">
    <property type="entry name" value="HTH-TYPE TRANSCRIPTIONAL REGULATOR YHJB-RELATED"/>
    <property type="match status" value="1"/>
</dbReference>
<dbReference type="CDD" id="cd06170">
    <property type="entry name" value="LuxR_C_like"/>
    <property type="match status" value="1"/>
</dbReference>
<keyword evidence="1 3" id="KW-0597">Phosphoprotein</keyword>
<dbReference type="PROSITE" id="PS50110">
    <property type="entry name" value="RESPONSE_REGULATORY"/>
    <property type="match status" value="1"/>
</dbReference>
<evidence type="ECO:0000256" key="3">
    <source>
        <dbReference type="PROSITE-ProRule" id="PRU00169"/>
    </source>
</evidence>
<evidence type="ECO:0000256" key="1">
    <source>
        <dbReference type="ARBA" id="ARBA00022553"/>
    </source>
</evidence>
<comment type="caution">
    <text evidence="6">The sequence shown here is derived from an EMBL/GenBank/DDBJ whole genome shotgun (WGS) entry which is preliminary data.</text>
</comment>
<dbReference type="InterPro" id="IPR011006">
    <property type="entry name" value="CheY-like_superfamily"/>
</dbReference>
<proteinExistence type="predicted"/>
<dbReference type="InterPro" id="IPR058245">
    <property type="entry name" value="NreC/VraR/RcsB-like_REC"/>
</dbReference>
<evidence type="ECO:0000256" key="2">
    <source>
        <dbReference type="ARBA" id="ARBA00023125"/>
    </source>
</evidence>
<dbReference type="InterPro" id="IPR000792">
    <property type="entry name" value="Tscrpt_reg_LuxR_C"/>
</dbReference>
<feature type="modified residue" description="4-aspartylphosphate" evidence="3">
    <location>
        <position position="59"/>
    </location>
</feature>
<keyword evidence="7" id="KW-1185">Reference proteome</keyword>
<gene>
    <name evidence="6" type="ORF">CLV99_3189</name>
</gene>
<dbReference type="Proteomes" id="UP000295292">
    <property type="component" value="Unassembled WGS sequence"/>
</dbReference>
<dbReference type="SMART" id="SM00448">
    <property type="entry name" value="REC"/>
    <property type="match status" value="1"/>
</dbReference>
<dbReference type="OrthoDB" id="9797341at2"/>
<dbReference type="InterPro" id="IPR016032">
    <property type="entry name" value="Sig_transdc_resp-reg_C-effctor"/>
</dbReference>
<sequence>MSVKNISVVILDDHPIVLEGLKSLLAHHTTDITIHAFGNATDFGTFMEDAPSVDVILLDINLPDGNGLDICKNTKIKYPSIKIVALSNQAEQSIIRQMFENGASGFLLKSTPSDKLLSCIYDALDGQVVMDPEVMRILTTPLQHKDFPSLTKREKQLIKLLAQGKTTADIADELFLSKFTVDTYRKNLLQKFKVRNTSELLMLIVQEQLL</sequence>
<dbReference type="InterPro" id="IPR001789">
    <property type="entry name" value="Sig_transdc_resp-reg_receiver"/>
</dbReference>
<dbReference type="PROSITE" id="PS00622">
    <property type="entry name" value="HTH_LUXR_1"/>
    <property type="match status" value="1"/>
</dbReference>
<dbReference type="PROSITE" id="PS50043">
    <property type="entry name" value="HTH_LUXR_2"/>
    <property type="match status" value="1"/>
</dbReference>
<dbReference type="PANTHER" id="PTHR45566:SF1">
    <property type="entry name" value="HTH-TYPE TRANSCRIPTIONAL REGULATOR YHJB-RELATED"/>
    <property type="match status" value="1"/>
</dbReference>
<dbReference type="Gene3D" id="3.40.50.2300">
    <property type="match status" value="1"/>
</dbReference>
<dbReference type="SMART" id="SM00421">
    <property type="entry name" value="HTH_LUXR"/>
    <property type="match status" value="1"/>
</dbReference>
<dbReference type="GO" id="GO:0006355">
    <property type="term" value="P:regulation of DNA-templated transcription"/>
    <property type="evidence" value="ECO:0007669"/>
    <property type="project" value="InterPro"/>
</dbReference>
<dbReference type="GO" id="GO:0003677">
    <property type="term" value="F:DNA binding"/>
    <property type="evidence" value="ECO:0007669"/>
    <property type="project" value="UniProtKB-KW"/>
</dbReference>
<feature type="domain" description="HTH luxR-type" evidence="4">
    <location>
        <begin position="143"/>
        <end position="208"/>
    </location>
</feature>
<evidence type="ECO:0000259" key="5">
    <source>
        <dbReference type="PROSITE" id="PS50110"/>
    </source>
</evidence>
<dbReference type="EMBL" id="SNYV01000015">
    <property type="protein sequence ID" value="TDQ76596.1"/>
    <property type="molecule type" value="Genomic_DNA"/>
</dbReference>